<reference evidence="4" key="2">
    <citation type="submission" date="2015-01" db="EMBL/GenBank/DDBJ databases">
        <title>Evolutionary Origins and Diversification of the Mycorrhizal Mutualists.</title>
        <authorList>
            <consortium name="DOE Joint Genome Institute"/>
            <consortium name="Mycorrhizal Genomics Consortium"/>
            <person name="Kohler A."/>
            <person name="Kuo A."/>
            <person name="Nagy L.G."/>
            <person name="Floudas D."/>
            <person name="Copeland A."/>
            <person name="Barry K.W."/>
            <person name="Cichocki N."/>
            <person name="Veneault-Fourrey C."/>
            <person name="LaButti K."/>
            <person name="Lindquist E.A."/>
            <person name="Lipzen A."/>
            <person name="Lundell T."/>
            <person name="Morin E."/>
            <person name="Murat C."/>
            <person name="Riley R."/>
            <person name="Ohm R."/>
            <person name="Sun H."/>
            <person name="Tunlid A."/>
            <person name="Henrissat B."/>
            <person name="Grigoriev I.V."/>
            <person name="Hibbett D.S."/>
            <person name="Martin F."/>
        </authorList>
    </citation>
    <scope>NUCLEOTIDE SEQUENCE [LARGE SCALE GENOMIC DNA]</scope>
    <source>
        <strain evidence="4">F 1598</strain>
    </source>
</reference>
<evidence type="ECO:0000313" key="3">
    <source>
        <dbReference type="EMBL" id="KIM73972.1"/>
    </source>
</evidence>
<dbReference type="Gene3D" id="1.10.560.10">
    <property type="entry name" value="GroEL-like equatorial domain"/>
    <property type="match status" value="1"/>
</dbReference>
<protein>
    <submittedName>
        <fullName evidence="3">Uncharacterized protein</fullName>
    </submittedName>
</protein>
<keyword evidence="4" id="KW-1185">Reference proteome</keyword>
<sequence>MRRPPAVCTAASDDCRSPGFGDNLEPILGDLAILIGGELNIKLERTTTNPVLGSTGNTAVTKVHRLFGGEGFNNRVQANEQHRRPYGQFDTSELRERVMKLCQSVAVIKVGEKKGREDDAARATTAIEEGVLHGGGVALFQASLIRYQMP</sequence>
<dbReference type="InterPro" id="IPR027413">
    <property type="entry name" value="GROEL-like_equatorial_sf"/>
</dbReference>
<dbReference type="GO" id="GO:0140662">
    <property type="term" value="F:ATP-dependent protein folding chaperone"/>
    <property type="evidence" value="ECO:0007669"/>
    <property type="project" value="InterPro"/>
</dbReference>
<evidence type="ECO:0000313" key="4">
    <source>
        <dbReference type="Proteomes" id="UP000054166"/>
    </source>
</evidence>
<reference evidence="3 4" key="1">
    <citation type="submission" date="2014-04" db="EMBL/GenBank/DDBJ databases">
        <authorList>
            <consortium name="DOE Joint Genome Institute"/>
            <person name="Kuo A."/>
            <person name="Tarkka M."/>
            <person name="Buscot F."/>
            <person name="Kohler A."/>
            <person name="Nagy L.G."/>
            <person name="Floudas D."/>
            <person name="Copeland A."/>
            <person name="Barry K.W."/>
            <person name="Cichocki N."/>
            <person name="Veneault-Fourrey C."/>
            <person name="LaButti K."/>
            <person name="Lindquist E.A."/>
            <person name="Lipzen A."/>
            <person name="Lundell T."/>
            <person name="Morin E."/>
            <person name="Murat C."/>
            <person name="Sun H."/>
            <person name="Tunlid A."/>
            <person name="Henrissat B."/>
            <person name="Grigoriev I.V."/>
            <person name="Hibbett D.S."/>
            <person name="Martin F."/>
            <person name="Nordberg H.P."/>
            <person name="Cantor M.N."/>
            <person name="Hua S.X."/>
        </authorList>
    </citation>
    <scope>NUCLEOTIDE SEQUENCE [LARGE SCALE GENOMIC DNA]</scope>
    <source>
        <strain evidence="3 4">F 1598</strain>
    </source>
</reference>
<keyword evidence="2" id="KW-0143">Chaperone</keyword>
<name>A0A0C3B9H1_PILCF</name>
<dbReference type="AlphaFoldDB" id="A0A0C3B9H1"/>
<accession>A0A0C3B9H1</accession>
<organism evidence="3 4">
    <name type="scientific">Piloderma croceum (strain F 1598)</name>
    <dbReference type="NCBI Taxonomy" id="765440"/>
    <lineage>
        <taxon>Eukaryota</taxon>
        <taxon>Fungi</taxon>
        <taxon>Dikarya</taxon>
        <taxon>Basidiomycota</taxon>
        <taxon>Agaricomycotina</taxon>
        <taxon>Agaricomycetes</taxon>
        <taxon>Agaricomycetidae</taxon>
        <taxon>Atheliales</taxon>
        <taxon>Atheliaceae</taxon>
        <taxon>Piloderma</taxon>
    </lineage>
</organism>
<dbReference type="PANTHER" id="PTHR45633">
    <property type="entry name" value="60 KDA HEAT SHOCK PROTEIN, MITOCHONDRIAL"/>
    <property type="match status" value="1"/>
</dbReference>
<dbReference type="STRING" id="765440.A0A0C3B9H1"/>
<evidence type="ECO:0000256" key="2">
    <source>
        <dbReference type="ARBA" id="ARBA00023186"/>
    </source>
</evidence>
<dbReference type="SUPFAM" id="SSF52029">
    <property type="entry name" value="GroEL apical domain-like"/>
    <property type="match status" value="1"/>
</dbReference>
<comment type="similarity">
    <text evidence="1">Belongs to the chaperonin (HSP60) family.</text>
</comment>
<dbReference type="InterPro" id="IPR027409">
    <property type="entry name" value="GroEL-like_apical_dom_sf"/>
</dbReference>
<dbReference type="InParanoid" id="A0A0C3B9H1"/>
<dbReference type="GO" id="GO:0042026">
    <property type="term" value="P:protein refolding"/>
    <property type="evidence" value="ECO:0007669"/>
    <property type="project" value="InterPro"/>
</dbReference>
<dbReference type="Proteomes" id="UP000054166">
    <property type="component" value="Unassembled WGS sequence"/>
</dbReference>
<dbReference type="InterPro" id="IPR001844">
    <property type="entry name" value="Cpn60/GroEL"/>
</dbReference>
<dbReference type="HOGENOM" id="CLU_1741290_0_0_1"/>
<proteinExistence type="inferred from homology"/>
<evidence type="ECO:0000256" key="1">
    <source>
        <dbReference type="ARBA" id="ARBA00006607"/>
    </source>
</evidence>
<dbReference type="EMBL" id="KN833069">
    <property type="protein sequence ID" value="KIM73972.1"/>
    <property type="molecule type" value="Genomic_DNA"/>
</dbReference>
<gene>
    <name evidence="3" type="ORF">PILCRDRAFT_14789</name>
</gene>